<reference evidence="1 2" key="1">
    <citation type="submission" date="2015-04" db="EMBL/GenBank/DDBJ databases">
        <authorList>
            <person name="Syromyatnikov M.Y."/>
            <person name="Popov V.N."/>
        </authorList>
    </citation>
    <scope>NUCLEOTIDE SEQUENCE [LARGE SCALE GENOMIC DNA]</scope>
</reference>
<dbReference type="EMBL" id="CVRI01000008">
    <property type="protein sequence ID" value="CRK88536.1"/>
    <property type="molecule type" value="Genomic_DNA"/>
</dbReference>
<dbReference type="AlphaFoldDB" id="A0A1J1HKF2"/>
<dbReference type="Proteomes" id="UP000183832">
    <property type="component" value="Unassembled WGS sequence"/>
</dbReference>
<keyword evidence="2" id="KW-1185">Reference proteome</keyword>
<name>A0A1J1HKF2_9DIPT</name>
<evidence type="ECO:0000313" key="1">
    <source>
        <dbReference type="EMBL" id="CRK88536.1"/>
    </source>
</evidence>
<organism evidence="1 2">
    <name type="scientific">Clunio marinus</name>
    <dbReference type="NCBI Taxonomy" id="568069"/>
    <lineage>
        <taxon>Eukaryota</taxon>
        <taxon>Metazoa</taxon>
        <taxon>Ecdysozoa</taxon>
        <taxon>Arthropoda</taxon>
        <taxon>Hexapoda</taxon>
        <taxon>Insecta</taxon>
        <taxon>Pterygota</taxon>
        <taxon>Neoptera</taxon>
        <taxon>Endopterygota</taxon>
        <taxon>Diptera</taxon>
        <taxon>Nematocera</taxon>
        <taxon>Chironomoidea</taxon>
        <taxon>Chironomidae</taxon>
        <taxon>Clunio</taxon>
    </lineage>
</organism>
<proteinExistence type="predicted"/>
<accession>A0A1J1HKF2</accession>
<evidence type="ECO:0000313" key="2">
    <source>
        <dbReference type="Proteomes" id="UP000183832"/>
    </source>
</evidence>
<protein>
    <submittedName>
        <fullName evidence="1">CLUMA_CG002341, isoform A</fullName>
    </submittedName>
</protein>
<gene>
    <name evidence="1" type="ORF">CLUMA_CG002341</name>
</gene>
<sequence>MPDFQRQHYQMRDFEPFFKSRVRRKIMETKELAMKKINNYRGSNQIINIYKEISFKIDKYWNDVGFGLSTIEVMGYCVNTNMPTSLTAC</sequence>